<organism evidence="1 2">
    <name type="scientific">Stephania cephalantha</name>
    <dbReference type="NCBI Taxonomy" id="152367"/>
    <lineage>
        <taxon>Eukaryota</taxon>
        <taxon>Viridiplantae</taxon>
        <taxon>Streptophyta</taxon>
        <taxon>Embryophyta</taxon>
        <taxon>Tracheophyta</taxon>
        <taxon>Spermatophyta</taxon>
        <taxon>Magnoliopsida</taxon>
        <taxon>Ranunculales</taxon>
        <taxon>Menispermaceae</taxon>
        <taxon>Menispermoideae</taxon>
        <taxon>Cissampelideae</taxon>
        <taxon>Stephania</taxon>
    </lineage>
</organism>
<evidence type="ECO:0008006" key="3">
    <source>
        <dbReference type="Google" id="ProtNLM"/>
    </source>
</evidence>
<dbReference type="Proteomes" id="UP001419268">
    <property type="component" value="Unassembled WGS sequence"/>
</dbReference>
<reference evidence="1 2" key="1">
    <citation type="submission" date="2024-01" db="EMBL/GenBank/DDBJ databases">
        <title>Genome assemblies of Stephania.</title>
        <authorList>
            <person name="Yang L."/>
        </authorList>
    </citation>
    <scope>NUCLEOTIDE SEQUENCE [LARGE SCALE GENOMIC DNA]</scope>
    <source>
        <strain evidence="1">JXDWG</strain>
        <tissue evidence="1">Leaf</tissue>
    </source>
</reference>
<evidence type="ECO:0000313" key="1">
    <source>
        <dbReference type="EMBL" id="KAK9118356.1"/>
    </source>
</evidence>
<proteinExistence type="predicted"/>
<protein>
    <recommendedName>
        <fullName evidence="3">Reverse transcriptase domain-containing protein</fullName>
    </recommendedName>
</protein>
<name>A0AAP0IMQ2_9MAGN</name>
<comment type="caution">
    <text evidence="1">The sequence shown here is derived from an EMBL/GenBank/DDBJ whole genome shotgun (WGS) entry which is preliminary data.</text>
</comment>
<gene>
    <name evidence="1" type="ORF">Scep_016449</name>
</gene>
<accession>A0AAP0IMQ2</accession>
<dbReference type="EMBL" id="JBBNAG010000007">
    <property type="protein sequence ID" value="KAK9118356.1"/>
    <property type="molecule type" value="Genomic_DNA"/>
</dbReference>
<keyword evidence="2" id="KW-1185">Reference proteome</keyword>
<dbReference type="AlphaFoldDB" id="A0AAP0IMQ2"/>
<evidence type="ECO:0000313" key="2">
    <source>
        <dbReference type="Proteomes" id="UP001419268"/>
    </source>
</evidence>
<sequence length="130" mass="14554">MERMSQAIHQAFGDGRWKAPTFWNAVTVSHLFFEDDLVLFAEASNEQVTMMNDVLNEFCACSGHKISKQKSQLLLSLNVSENLASRISGVMGISITKDLGRYFGVPIIHRRVTKGTYEKMLSKVASRVKG</sequence>